<accession>A0A7M5WIX9</accession>
<protein>
    <recommendedName>
        <fullName evidence="3">YHYH domain-containing protein</fullName>
    </recommendedName>
</protein>
<reference evidence="4" key="1">
    <citation type="submission" date="2021-01" db="UniProtKB">
        <authorList>
            <consortium name="EnsemblMetazoa"/>
        </authorList>
    </citation>
    <scope>IDENTIFICATION</scope>
</reference>
<evidence type="ECO:0000259" key="3">
    <source>
        <dbReference type="Pfam" id="PF14240"/>
    </source>
</evidence>
<evidence type="ECO:0000256" key="2">
    <source>
        <dbReference type="SAM" id="Phobius"/>
    </source>
</evidence>
<keyword evidence="5" id="KW-1185">Reference proteome</keyword>
<feature type="domain" description="YHYH" evidence="3">
    <location>
        <begin position="192"/>
        <end position="291"/>
    </location>
</feature>
<feature type="region of interest" description="Disordered" evidence="1">
    <location>
        <begin position="40"/>
        <end position="63"/>
    </location>
</feature>
<keyword evidence="2" id="KW-0472">Membrane</keyword>
<keyword evidence="2" id="KW-1133">Transmembrane helix</keyword>
<dbReference type="OrthoDB" id="197925at2759"/>
<name>A0A7M5WIX9_9CNID</name>
<evidence type="ECO:0000313" key="5">
    <source>
        <dbReference type="Proteomes" id="UP000594262"/>
    </source>
</evidence>
<dbReference type="InterPro" id="IPR025924">
    <property type="entry name" value="YHYH_dom"/>
</dbReference>
<organism evidence="4 5">
    <name type="scientific">Clytia hemisphaerica</name>
    <dbReference type="NCBI Taxonomy" id="252671"/>
    <lineage>
        <taxon>Eukaryota</taxon>
        <taxon>Metazoa</taxon>
        <taxon>Cnidaria</taxon>
        <taxon>Hydrozoa</taxon>
        <taxon>Hydroidolina</taxon>
        <taxon>Leptothecata</taxon>
        <taxon>Obeliida</taxon>
        <taxon>Clytiidae</taxon>
        <taxon>Clytia</taxon>
    </lineage>
</organism>
<dbReference type="Pfam" id="PF14240">
    <property type="entry name" value="YHYH"/>
    <property type="match status" value="1"/>
</dbReference>
<evidence type="ECO:0000313" key="4">
    <source>
        <dbReference type="EnsemblMetazoa" id="CLYHEMP002929.1"/>
    </source>
</evidence>
<dbReference type="AlphaFoldDB" id="A0A7M5WIX9"/>
<dbReference type="Proteomes" id="UP000594262">
    <property type="component" value="Unplaced"/>
</dbReference>
<proteinExistence type="predicted"/>
<feature type="compositionally biased region" description="Polar residues" evidence="1">
    <location>
        <begin position="40"/>
        <end position="49"/>
    </location>
</feature>
<keyword evidence="2" id="KW-0812">Transmembrane</keyword>
<feature type="transmembrane region" description="Helical" evidence="2">
    <location>
        <begin position="417"/>
        <end position="439"/>
    </location>
</feature>
<dbReference type="EnsemblMetazoa" id="CLYHEMT002929.1">
    <property type="protein sequence ID" value="CLYHEMP002929.1"/>
    <property type="gene ID" value="CLYHEMG002929"/>
</dbReference>
<evidence type="ECO:0000256" key="1">
    <source>
        <dbReference type="SAM" id="MobiDB-lite"/>
    </source>
</evidence>
<sequence>YVIYHSSLPRDAMVRCHGAYRNGGPRCPEYVHTSDEFYHQQQQVEGRQSTPTRPPPPPSNVTYPELDDSCFKMQWSTSNKTNNYGNCINMTADFQFRYITSNAVPDFYFSPYCPIGVGYGYCTQYEIDHDQCFFTTLTCGQDNGPGSTQLGDVWVPQRNSYKIPLRGNPTRPDVPWDMYDARRVGGEKTVGPATGVAINGISIQGPNDAGDLSIDAAGFQLTCGGHVTPPLGNTNTSKPGPAGPPMYHFHKAPDCLEPFRNASIEVSKDGRPFEHGKLVGWAVDGFSIYSYQDINGSVPIVDECGGHFGPIDSTGTVAYHYHSRANVPYHLACQGPSLSKCAKTQGSTNYCHPGCGADVCVQPGTDPVKLHEYLDVFDPHWLAKYTTNDYEPKTKKGFVEVVYNYFTSSRDQESGAYFHYAIYGLLVLLMVICFATIALKTKQTPSSGKRDCKL</sequence>